<dbReference type="Pfam" id="PF00498">
    <property type="entry name" value="FHA"/>
    <property type="match status" value="1"/>
</dbReference>
<gene>
    <name evidence="3" type="ORF">DSCO28_68940</name>
</gene>
<dbReference type="PROSITE" id="PS50006">
    <property type="entry name" value="FHA_DOMAIN"/>
    <property type="match status" value="1"/>
</dbReference>
<sequence>MPPELSNSETSLQWQDEQGVPHRLVLTDKIFLGRVCRGIEPDKCIIVRNPTVSRDHAVVRLTRDGVEITDLSKNGTWVNDVRMAPGASRQLADGDCISLGGTAIIRISHPQAAPLPSATDTWGEQTAIKPAAAFITSLVADVRGFTAFSQHAESADVYTFIKAIFARFTTIVNAHHGTVKDYIGDAVFAFWEHPDGCAGDYAVSACQAAIDQMRSVPEIHRQLIRRGLTVEPPRLGWGLTSGLITLSHFGSRSADLALVGDCVNLAFRLSSMASKTLPGPIVMCAQTASLVSARLPLVDLGNQSIRGRAGEEHLFGLQVT</sequence>
<evidence type="ECO:0000313" key="4">
    <source>
        <dbReference type="Proteomes" id="UP000425960"/>
    </source>
</evidence>
<dbReference type="AlphaFoldDB" id="A0A5K8A1R5"/>
<dbReference type="GO" id="GO:0004016">
    <property type="term" value="F:adenylate cyclase activity"/>
    <property type="evidence" value="ECO:0007669"/>
    <property type="project" value="UniProtKB-ARBA"/>
</dbReference>
<dbReference type="EMBL" id="AP021876">
    <property type="protein sequence ID" value="BBO86328.1"/>
    <property type="molecule type" value="Genomic_DNA"/>
</dbReference>
<dbReference type="CDD" id="cd00060">
    <property type="entry name" value="FHA"/>
    <property type="match status" value="1"/>
</dbReference>
<dbReference type="Gene3D" id="3.30.70.1230">
    <property type="entry name" value="Nucleotide cyclase"/>
    <property type="match status" value="1"/>
</dbReference>
<organism evidence="3 4">
    <name type="scientific">Desulfosarcina ovata subsp. sediminis</name>
    <dbReference type="NCBI Taxonomy" id="885957"/>
    <lineage>
        <taxon>Bacteria</taxon>
        <taxon>Pseudomonadati</taxon>
        <taxon>Thermodesulfobacteriota</taxon>
        <taxon>Desulfobacteria</taxon>
        <taxon>Desulfobacterales</taxon>
        <taxon>Desulfosarcinaceae</taxon>
        <taxon>Desulfosarcina</taxon>
    </lineage>
</organism>
<dbReference type="SUPFAM" id="SSF55073">
    <property type="entry name" value="Nucleotide cyclase"/>
    <property type="match status" value="1"/>
</dbReference>
<evidence type="ECO:0008006" key="5">
    <source>
        <dbReference type="Google" id="ProtNLM"/>
    </source>
</evidence>
<feature type="domain" description="FHA" evidence="1">
    <location>
        <begin position="30"/>
        <end position="83"/>
    </location>
</feature>
<dbReference type="SMART" id="SM00044">
    <property type="entry name" value="CYCc"/>
    <property type="match status" value="1"/>
</dbReference>
<protein>
    <recommendedName>
        <fullName evidence="5">Adenylate cyclase</fullName>
    </recommendedName>
</protein>
<proteinExistence type="predicted"/>
<dbReference type="PANTHER" id="PTHR43081:SF1">
    <property type="entry name" value="ADENYLATE CYCLASE, TERMINAL-DIFFERENTIATION SPECIFIC"/>
    <property type="match status" value="1"/>
</dbReference>
<dbReference type="InterPro" id="IPR000253">
    <property type="entry name" value="FHA_dom"/>
</dbReference>
<evidence type="ECO:0000259" key="1">
    <source>
        <dbReference type="PROSITE" id="PS50006"/>
    </source>
</evidence>
<dbReference type="CDD" id="cd07302">
    <property type="entry name" value="CHD"/>
    <property type="match status" value="1"/>
</dbReference>
<dbReference type="PROSITE" id="PS50125">
    <property type="entry name" value="GUANYLATE_CYCLASE_2"/>
    <property type="match status" value="1"/>
</dbReference>
<feature type="domain" description="Guanylate cyclase" evidence="2">
    <location>
        <begin position="136"/>
        <end position="270"/>
    </location>
</feature>
<name>A0A5K8A1R5_9BACT</name>
<evidence type="ECO:0000313" key="3">
    <source>
        <dbReference type="EMBL" id="BBO86328.1"/>
    </source>
</evidence>
<dbReference type="GO" id="GO:0009190">
    <property type="term" value="P:cyclic nucleotide biosynthetic process"/>
    <property type="evidence" value="ECO:0007669"/>
    <property type="project" value="InterPro"/>
</dbReference>
<dbReference type="GO" id="GO:0035556">
    <property type="term" value="P:intracellular signal transduction"/>
    <property type="evidence" value="ECO:0007669"/>
    <property type="project" value="InterPro"/>
</dbReference>
<dbReference type="Gene3D" id="2.60.200.20">
    <property type="match status" value="1"/>
</dbReference>
<dbReference type="InterPro" id="IPR050697">
    <property type="entry name" value="Adenylyl/Guanylyl_Cyclase_3/4"/>
</dbReference>
<dbReference type="Proteomes" id="UP000425960">
    <property type="component" value="Chromosome"/>
</dbReference>
<dbReference type="InterPro" id="IPR029787">
    <property type="entry name" value="Nucleotide_cyclase"/>
</dbReference>
<dbReference type="KEGG" id="dov:DSCO28_68940"/>
<dbReference type="SUPFAM" id="SSF49879">
    <property type="entry name" value="SMAD/FHA domain"/>
    <property type="match status" value="1"/>
</dbReference>
<dbReference type="InterPro" id="IPR001054">
    <property type="entry name" value="A/G_cyclase"/>
</dbReference>
<dbReference type="PANTHER" id="PTHR43081">
    <property type="entry name" value="ADENYLATE CYCLASE, TERMINAL-DIFFERENTIATION SPECIFIC-RELATED"/>
    <property type="match status" value="1"/>
</dbReference>
<dbReference type="Pfam" id="PF00211">
    <property type="entry name" value="Guanylate_cyc"/>
    <property type="match status" value="1"/>
</dbReference>
<dbReference type="InterPro" id="IPR008984">
    <property type="entry name" value="SMAD_FHA_dom_sf"/>
</dbReference>
<reference evidence="3 4" key="1">
    <citation type="submission" date="2019-11" db="EMBL/GenBank/DDBJ databases">
        <title>Comparative genomics of hydrocarbon-degrading Desulfosarcina strains.</title>
        <authorList>
            <person name="Watanabe M."/>
            <person name="Kojima H."/>
            <person name="Fukui M."/>
        </authorList>
    </citation>
    <scope>NUCLEOTIDE SEQUENCE [LARGE SCALE GENOMIC DNA]</scope>
    <source>
        <strain evidence="3 4">28bB2T</strain>
    </source>
</reference>
<dbReference type="SMART" id="SM00240">
    <property type="entry name" value="FHA"/>
    <property type="match status" value="1"/>
</dbReference>
<evidence type="ECO:0000259" key="2">
    <source>
        <dbReference type="PROSITE" id="PS50125"/>
    </source>
</evidence>
<accession>A0A5K8A1R5</accession>